<keyword evidence="8" id="KW-0479">Metal-binding</keyword>
<dbReference type="GO" id="GO:0006508">
    <property type="term" value="P:proteolysis"/>
    <property type="evidence" value="ECO:0007669"/>
    <property type="project" value="UniProtKB-KW"/>
</dbReference>
<evidence type="ECO:0000256" key="8">
    <source>
        <dbReference type="HAMAP-Rule" id="MF_00181"/>
    </source>
</evidence>
<evidence type="ECO:0000313" key="12">
    <source>
        <dbReference type="EMBL" id="SEU36750.1"/>
    </source>
</evidence>
<feature type="binding site" evidence="8">
    <location>
        <position position="299"/>
    </location>
    <ligand>
        <name>Mn(2+)</name>
        <dbReference type="ChEBI" id="CHEBI:29035"/>
        <label>2</label>
    </ligand>
</feature>
<comment type="function">
    <text evidence="8">Presumably involved in the processing and regular turnover of intracellular proteins. Catalyzes the removal of unsubstituted N-terminal amino acids from various peptides.</text>
</comment>
<gene>
    <name evidence="11" type="primary">pepA_2</name>
    <name evidence="8" type="synonym">pepA</name>
    <name evidence="11" type="ORF">MFU01_70740</name>
    <name evidence="12" type="ORF">SAMN05443572_111296</name>
</gene>
<dbReference type="EMBL" id="BJXR01000053">
    <property type="protein sequence ID" value="GEN12037.1"/>
    <property type="molecule type" value="Genomic_DNA"/>
</dbReference>
<dbReference type="Proteomes" id="UP000321514">
    <property type="component" value="Unassembled WGS sequence"/>
</dbReference>
<evidence type="ECO:0000256" key="1">
    <source>
        <dbReference type="ARBA" id="ARBA00000135"/>
    </source>
</evidence>
<keyword evidence="4 8" id="KW-0031">Aminopeptidase</keyword>
<comment type="caution">
    <text evidence="11">The sequence shown here is derived from an EMBL/GenBank/DDBJ whole genome shotgun (WGS) entry which is preliminary data.</text>
</comment>
<organism evidence="11 14">
    <name type="scientific">Myxococcus fulvus</name>
    <dbReference type="NCBI Taxonomy" id="33"/>
    <lineage>
        <taxon>Bacteria</taxon>
        <taxon>Pseudomonadati</taxon>
        <taxon>Myxococcota</taxon>
        <taxon>Myxococcia</taxon>
        <taxon>Myxococcales</taxon>
        <taxon>Cystobacterineae</taxon>
        <taxon>Myxococcaceae</taxon>
        <taxon>Myxococcus</taxon>
    </lineage>
</organism>
<feature type="domain" description="Cytosol aminopeptidase" evidence="10">
    <location>
        <begin position="380"/>
        <end position="387"/>
    </location>
</feature>
<evidence type="ECO:0000256" key="5">
    <source>
        <dbReference type="ARBA" id="ARBA00022670"/>
    </source>
</evidence>
<dbReference type="GO" id="GO:0070006">
    <property type="term" value="F:metalloaminopeptidase activity"/>
    <property type="evidence" value="ECO:0007669"/>
    <property type="project" value="InterPro"/>
</dbReference>
<dbReference type="STRING" id="1334629.MFUL124B02_13250"/>
<comment type="similarity">
    <text evidence="3 8">Belongs to the peptidase M17 family.</text>
</comment>
<comment type="cofactor">
    <cofactor evidence="8">
        <name>Mn(2+)</name>
        <dbReference type="ChEBI" id="CHEBI:29035"/>
    </cofactor>
    <text evidence="8">Binds 2 manganese ions per subunit.</text>
</comment>
<dbReference type="HAMAP" id="MF_00181">
    <property type="entry name" value="Cytosol_peptidase_M17"/>
    <property type="match status" value="1"/>
</dbReference>
<reference evidence="11 14" key="2">
    <citation type="submission" date="2019-07" db="EMBL/GenBank/DDBJ databases">
        <title>Whole genome shotgun sequence of Myxococcus fulvus NBRC 100333.</title>
        <authorList>
            <person name="Hosoyama A."/>
            <person name="Uohara A."/>
            <person name="Ohji S."/>
            <person name="Ichikawa N."/>
        </authorList>
    </citation>
    <scope>NUCLEOTIDE SEQUENCE [LARGE SCALE GENOMIC DNA]</scope>
    <source>
        <strain evidence="11 14">NBRC 100333</strain>
    </source>
</reference>
<dbReference type="PRINTS" id="PR00481">
    <property type="entry name" value="LAMNOPPTDASE"/>
</dbReference>
<feature type="binding site" evidence="8">
    <location>
        <position position="384"/>
    </location>
    <ligand>
        <name>Mn(2+)</name>
        <dbReference type="ChEBI" id="CHEBI:29035"/>
        <label>1</label>
    </ligand>
</feature>
<dbReference type="InterPro" id="IPR043472">
    <property type="entry name" value="Macro_dom-like"/>
</dbReference>
<dbReference type="AlphaFoldDB" id="A0A511TD04"/>
<dbReference type="EMBL" id="FOIB01000011">
    <property type="protein sequence ID" value="SEU36750.1"/>
    <property type="molecule type" value="Genomic_DNA"/>
</dbReference>
<evidence type="ECO:0000256" key="7">
    <source>
        <dbReference type="ARBA" id="ARBA00023211"/>
    </source>
</evidence>
<keyword evidence="5 8" id="KW-0645">Protease</keyword>
<evidence type="ECO:0000256" key="4">
    <source>
        <dbReference type="ARBA" id="ARBA00022438"/>
    </source>
</evidence>
<dbReference type="GO" id="GO:0005737">
    <property type="term" value="C:cytoplasm"/>
    <property type="evidence" value="ECO:0007669"/>
    <property type="project" value="UniProtKB-SubCell"/>
</dbReference>
<dbReference type="Gene3D" id="3.40.220.10">
    <property type="entry name" value="Leucine Aminopeptidase, subunit E, domain 1"/>
    <property type="match status" value="1"/>
</dbReference>
<feature type="binding site" evidence="8">
    <location>
        <position position="382"/>
    </location>
    <ligand>
        <name>Mn(2+)</name>
        <dbReference type="ChEBI" id="CHEBI:29035"/>
        <label>1</label>
    </ligand>
</feature>
<accession>A0A511TD04</accession>
<name>A0A511TD04_MYXFU</name>
<comment type="catalytic activity">
    <reaction evidence="2 8">
        <text>Release of an N-terminal amino acid, preferentially leucine, but not glutamic or aspartic acids.</text>
        <dbReference type="EC" id="3.4.11.10"/>
    </reaction>
</comment>
<dbReference type="PROSITE" id="PS00631">
    <property type="entry name" value="CYTOSOL_AP"/>
    <property type="match status" value="1"/>
</dbReference>
<dbReference type="InterPro" id="IPR011356">
    <property type="entry name" value="Leucine_aapep/pepB"/>
</dbReference>
<evidence type="ECO:0000256" key="6">
    <source>
        <dbReference type="ARBA" id="ARBA00022801"/>
    </source>
</evidence>
<evidence type="ECO:0000256" key="9">
    <source>
        <dbReference type="SAM" id="MobiDB-lite"/>
    </source>
</evidence>
<dbReference type="EC" id="3.4.11.1" evidence="8"/>
<dbReference type="CDD" id="cd00433">
    <property type="entry name" value="Peptidase_M17"/>
    <property type="match status" value="1"/>
</dbReference>
<sequence>MADVQKRGPAGRSPVNTEGLKPDLVNPKGGIAGFNPTPSIERAGAVEVVVSEAVPAGTTCLGIAVGAEGPVPAELGVDRAMLSTLGFEGKEGQTLVLPGGDGKTVIVAVGLGEPAQVDAARLRDAAAAFARAVEPHPRIATTLASTAGLPPELAAQAVVEGVLLARYRYDALKKAPQRPALTRLALVAPTDRRDALLRGVERGRVFARAAQLARDLANTPPAHLSATRMAEVATTIAAHSGLDVEVFDGEQLAELGCGGILGVNRGSTEPPRMIKLTYRPKDAQGKPLKTTGRLSIIGKGVMYDSGGINLKPGDDMHVAMKLDMSGAAAVLASMSALAELGCKAVVTGYLMCTDNMPSGSAMKMGDVLTIRGGKTVEVQNTDAEGRLMLADGLVLAAEEQPDALITIATLTGAALRTFGTGTAGLLGNNQPLVDQVSAAAKKTDERAWQLPLDRRYRKELDSEVADMKNVGGANAGTITAALFLDEFVGNIPWAHLDICGPMKVDADESWRSKGATGFGTRLLIDLALGFSPPISRV</sequence>
<keyword evidence="6 8" id="KW-0378">Hydrolase</keyword>
<keyword evidence="7 8" id="KW-0464">Manganese</keyword>
<keyword evidence="8" id="KW-0963">Cytoplasm</keyword>
<evidence type="ECO:0000259" key="10">
    <source>
        <dbReference type="PROSITE" id="PS00631"/>
    </source>
</evidence>
<feature type="active site" evidence="8">
    <location>
        <position position="386"/>
    </location>
</feature>
<dbReference type="Pfam" id="PF00883">
    <property type="entry name" value="Peptidase_M17"/>
    <property type="match status" value="1"/>
</dbReference>
<dbReference type="PANTHER" id="PTHR11963">
    <property type="entry name" value="LEUCINE AMINOPEPTIDASE-RELATED"/>
    <property type="match status" value="1"/>
</dbReference>
<dbReference type="InterPro" id="IPR000819">
    <property type="entry name" value="Peptidase_M17_C"/>
</dbReference>
<feature type="binding site" evidence="8">
    <location>
        <position position="304"/>
    </location>
    <ligand>
        <name>Mn(2+)</name>
        <dbReference type="ChEBI" id="CHEBI:29035"/>
        <label>1</label>
    </ligand>
</feature>
<proteinExistence type="inferred from homology"/>
<dbReference type="PANTHER" id="PTHR11963:SF23">
    <property type="entry name" value="CYTOSOL AMINOPEPTIDASE"/>
    <property type="match status" value="1"/>
</dbReference>
<dbReference type="InterPro" id="IPR008283">
    <property type="entry name" value="Peptidase_M17_N"/>
</dbReference>
<feature type="binding site" evidence="8">
    <location>
        <position position="323"/>
    </location>
    <ligand>
        <name>Mn(2+)</name>
        <dbReference type="ChEBI" id="CHEBI:29035"/>
        <label>2</label>
    </ligand>
</feature>
<dbReference type="Proteomes" id="UP000183760">
    <property type="component" value="Unassembled WGS sequence"/>
</dbReference>
<evidence type="ECO:0000256" key="3">
    <source>
        <dbReference type="ARBA" id="ARBA00009528"/>
    </source>
</evidence>
<evidence type="ECO:0000313" key="13">
    <source>
        <dbReference type="Proteomes" id="UP000183760"/>
    </source>
</evidence>
<dbReference type="NCBIfam" id="NF002073">
    <property type="entry name" value="PRK00913.1-2"/>
    <property type="match status" value="1"/>
</dbReference>
<dbReference type="EC" id="3.4.11.10" evidence="8"/>
<evidence type="ECO:0000313" key="11">
    <source>
        <dbReference type="EMBL" id="GEN12037.1"/>
    </source>
</evidence>
<reference evidence="12 13" key="1">
    <citation type="submission" date="2016-10" db="EMBL/GenBank/DDBJ databases">
        <authorList>
            <person name="Varghese N."/>
            <person name="Submissions S."/>
        </authorList>
    </citation>
    <scope>NUCLEOTIDE SEQUENCE [LARGE SCALE GENOMIC DNA]</scope>
    <source>
        <strain evidence="12 13">DSM 16525</strain>
    </source>
</reference>
<dbReference type="InterPro" id="IPR023042">
    <property type="entry name" value="Peptidase_M17_leu_NH2_pept"/>
</dbReference>
<keyword evidence="13" id="KW-1185">Reference proteome</keyword>
<dbReference type="Gene3D" id="3.40.630.10">
    <property type="entry name" value="Zn peptidases"/>
    <property type="match status" value="1"/>
</dbReference>
<protein>
    <recommendedName>
        <fullName evidence="8">Probable cytosol aminopeptidase</fullName>
        <ecNumber evidence="8">3.4.11.1</ecNumber>
    </recommendedName>
    <alternativeName>
        <fullName evidence="8">Leucine aminopeptidase</fullName>
        <shortName evidence="8">LAP</shortName>
        <ecNumber evidence="8">3.4.11.10</ecNumber>
    </alternativeName>
    <alternativeName>
        <fullName evidence="8">Leucyl aminopeptidase</fullName>
    </alternativeName>
</protein>
<dbReference type="GO" id="GO:0030145">
    <property type="term" value="F:manganese ion binding"/>
    <property type="evidence" value="ECO:0007669"/>
    <property type="project" value="UniProtKB-UniRule"/>
</dbReference>
<comment type="subcellular location">
    <subcellularLocation>
        <location evidence="8">Cytoplasm</location>
    </subcellularLocation>
</comment>
<dbReference type="RefSeq" id="WP_083560589.1">
    <property type="nucleotide sequence ID" value="NZ_BJXR01000053.1"/>
</dbReference>
<feature type="binding site" evidence="8">
    <location>
        <position position="384"/>
    </location>
    <ligand>
        <name>Mn(2+)</name>
        <dbReference type="ChEBI" id="CHEBI:29035"/>
        <label>2</label>
    </ligand>
</feature>
<evidence type="ECO:0000256" key="2">
    <source>
        <dbReference type="ARBA" id="ARBA00000967"/>
    </source>
</evidence>
<comment type="catalytic activity">
    <reaction evidence="1 8">
        <text>Release of an N-terminal amino acid, Xaa-|-Yaa-, in which Xaa is preferably Leu, but may be other amino acids including Pro although not Arg or Lys, and Yaa may be Pro. Amino acid amides and methyl esters are also readily hydrolyzed, but rates on arylamides are exceedingly low.</text>
        <dbReference type="EC" id="3.4.11.1"/>
    </reaction>
</comment>
<dbReference type="SUPFAM" id="SSF53187">
    <property type="entry name" value="Zn-dependent exopeptidases"/>
    <property type="match status" value="1"/>
</dbReference>
<dbReference type="SUPFAM" id="SSF52949">
    <property type="entry name" value="Macro domain-like"/>
    <property type="match status" value="1"/>
</dbReference>
<feature type="active site" evidence="8">
    <location>
        <position position="311"/>
    </location>
</feature>
<evidence type="ECO:0000313" key="14">
    <source>
        <dbReference type="Proteomes" id="UP000321514"/>
    </source>
</evidence>
<dbReference type="OrthoDB" id="9809354at2"/>
<feature type="region of interest" description="Disordered" evidence="9">
    <location>
        <begin position="1"/>
        <end position="28"/>
    </location>
</feature>
<dbReference type="Pfam" id="PF02789">
    <property type="entry name" value="Peptidase_M17_N"/>
    <property type="match status" value="1"/>
</dbReference>
<feature type="binding site" evidence="8">
    <location>
        <position position="304"/>
    </location>
    <ligand>
        <name>Mn(2+)</name>
        <dbReference type="ChEBI" id="CHEBI:29035"/>
        <label>2</label>
    </ligand>
</feature>